<evidence type="ECO:0000313" key="3">
    <source>
        <dbReference type="EMBL" id="AOZ65389.1"/>
    </source>
</evidence>
<reference evidence="3 4" key="1">
    <citation type="submission" date="2016-05" db="EMBL/GenBank/DDBJ databases">
        <title>Complete genome sequence of bacteriophage vB_KpnM_KpV52 lytic for Klebsiella pneumoniae.</title>
        <authorList>
            <person name="Komisarova E.V."/>
            <person name="Krasilnikova V.M."/>
            <person name="Kislichkina A.A."/>
            <person name="Myakinina V.P."/>
            <person name="Volozhantsev N.V."/>
        </authorList>
    </citation>
    <scope>NUCLEOTIDE SEQUENCE [LARGE SCALE GENOMIC DNA]</scope>
</reference>
<sequence>MALDRSNRYPGRFENPTVEQPQGAFKNRTSPTAEDGSYFEADWANDMSGFFARVLNVAGVTPNGTVDNGVNSQLYDALMTATPGRLLNVRAFTTDTVVSKTPGAKKWRIRAVGGGGGSSAAVATGAGQTSMSNGGGAGAYAEGIYDVATINSLQVTIGAGGAGGTASSTYGGDGGTTSVGTLISCPGGKAGQPAGPANPPFQPVANNNSNSPTGWNILGVPGPGSTAGFAISTEVTIGSRGSDGFMGVGGAVPRIDNPAVTGGGWGSGASGCSNGPSQPLRNGAAGRPGLVIIEEYS</sequence>
<protein>
    <submittedName>
        <fullName evidence="3">Putative tail fiber protein</fullName>
    </submittedName>
</protein>
<dbReference type="EMBL" id="KX237516">
    <property type="protein sequence ID" value="AOZ65389.1"/>
    <property type="molecule type" value="Genomic_DNA"/>
</dbReference>
<evidence type="ECO:0000313" key="4">
    <source>
        <dbReference type="Proteomes" id="UP000222016"/>
    </source>
</evidence>
<accession>A0A1I9SEW2</accession>
<feature type="domain" description="Glycine-rich" evidence="2">
    <location>
        <begin position="101"/>
        <end position="293"/>
    </location>
</feature>
<gene>
    <name evidence="3" type="ORF">kpv52_45</name>
</gene>
<dbReference type="Pfam" id="PF21722">
    <property type="entry name" value="Gly_rich_2"/>
    <property type="match status" value="1"/>
</dbReference>
<dbReference type="InterPro" id="IPR049304">
    <property type="entry name" value="Gly_rich_dom"/>
</dbReference>
<feature type="region of interest" description="Disordered" evidence="1">
    <location>
        <begin position="1"/>
        <end position="33"/>
    </location>
</feature>
<keyword evidence="4" id="KW-1185">Reference proteome</keyword>
<evidence type="ECO:0000259" key="2">
    <source>
        <dbReference type="Pfam" id="PF21722"/>
    </source>
</evidence>
<evidence type="ECO:0000256" key="1">
    <source>
        <dbReference type="SAM" id="MobiDB-lite"/>
    </source>
</evidence>
<name>A0A1I9SEW2_9CAUD</name>
<dbReference type="Proteomes" id="UP000222016">
    <property type="component" value="Genome"/>
</dbReference>
<dbReference type="OrthoDB" id="25667at10239"/>
<proteinExistence type="predicted"/>
<organism evidence="3 4">
    <name type="scientific">Klebsiella phage vB_KpnM_KpV52</name>
    <dbReference type="NCBI Taxonomy" id="1912321"/>
    <lineage>
        <taxon>Viruses</taxon>
        <taxon>Duplodnaviria</taxon>
        <taxon>Heunggongvirae</taxon>
        <taxon>Uroviricota</taxon>
        <taxon>Caudoviricetes</taxon>
        <taxon>Jameshumphriesvirinae</taxon>
        <taxon>Sircambvirus</taxon>
        <taxon>Sircambvirus KpV52</taxon>
        <taxon>Jedunavirus KpV80</taxon>
    </lineage>
</organism>
<feature type="region of interest" description="Disordered" evidence="1">
    <location>
        <begin position="262"/>
        <end position="288"/>
    </location>
</feature>